<organism evidence="8 9">
    <name type="scientific">Manihot esculenta</name>
    <name type="common">Cassava</name>
    <name type="synonym">Jatropha manihot</name>
    <dbReference type="NCBI Taxonomy" id="3983"/>
    <lineage>
        <taxon>Eukaryota</taxon>
        <taxon>Viridiplantae</taxon>
        <taxon>Streptophyta</taxon>
        <taxon>Embryophyta</taxon>
        <taxon>Tracheophyta</taxon>
        <taxon>Spermatophyta</taxon>
        <taxon>Magnoliopsida</taxon>
        <taxon>eudicotyledons</taxon>
        <taxon>Gunneridae</taxon>
        <taxon>Pentapetalae</taxon>
        <taxon>rosids</taxon>
        <taxon>fabids</taxon>
        <taxon>Malpighiales</taxon>
        <taxon>Euphorbiaceae</taxon>
        <taxon>Crotonoideae</taxon>
        <taxon>Manihoteae</taxon>
        <taxon>Manihot</taxon>
    </lineage>
</organism>
<comment type="caution">
    <text evidence="8">The sequence shown here is derived from an EMBL/GenBank/DDBJ whole genome shotgun (WGS) entry which is preliminary data.</text>
</comment>
<keyword evidence="3 6" id="KW-0805">Transcription regulation</keyword>
<dbReference type="PANTHER" id="PTHR13114">
    <property type="entry name" value="MEDIATOR OF RNA POLYMERASE II TRANSCRIPTION SUBUNIT 17"/>
    <property type="match status" value="1"/>
</dbReference>
<name>A0A2C9VQC6_MANES</name>
<dbReference type="EMBL" id="CM004392">
    <property type="protein sequence ID" value="OAY47068.1"/>
    <property type="molecule type" value="Genomic_DNA"/>
</dbReference>
<dbReference type="OrthoDB" id="2020583at2759"/>
<feature type="region of interest" description="Disordered" evidence="7">
    <location>
        <begin position="249"/>
        <end position="275"/>
    </location>
</feature>
<proteinExistence type="inferred from homology"/>
<accession>A0A2C9VQC6</accession>
<dbReference type="Pfam" id="PF10156">
    <property type="entry name" value="Med17"/>
    <property type="match status" value="1"/>
</dbReference>
<dbReference type="OMA" id="WWLVMDD"/>
<dbReference type="GO" id="GO:0016592">
    <property type="term" value="C:mediator complex"/>
    <property type="evidence" value="ECO:0000318"/>
    <property type="project" value="GO_Central"/>
</dbReference>
<dbReference type="GO" id="GO:0070847">
    <property type="term" value="C:core mediator complex"/>
    <property type="evidence" value="ECO:0000318"/>
    <property type="project" value="GO_Central"/>
</dbReference>
<dbReference type="GO" id="GO:0035196">
    <property type="term" value="P:miRNA processing"/>
    <property type="evidence" value="ECO:0007669"/>
    <property type="project" value="EnsemblPlants"/>
</dbReference>
<comment type="subunit">
    <text evidence="6">Component of the Mediator complex.</text>
</comment>
<evidence type="ECO:0000256" key="6">
    <source>
        <dbReference type="RuleBase" id="RU364140"/>
    </source>
</evidence>
<reference evidence="9" key="1">
    <citation type="journal article" date="2016" name="Nat. Biotechnol.">
        <title>Sequencing wild and cultivated cassava and related species reveals extensive interspecific hybridization and genetic diversity.</title>
        <authorList>
            <person name="Bredeson J.V."/>
            <person name="Lyons J.B."/>
            <person name="Prochnik S.E."/>
            <person name="Wu G.A."/>
            <person name="Ha C.M."/>
            <person name="Edsinger-Gonzales E."/>
            <person name="Grimwood J."/>
            <person name="Schmutz J."/>
            <person name="Rabbi I.Y."/>
            <person name="Egesi C."/>
            <person name="Nauluvula P."/>
            <person name="Lebot V."/>
            <person name="Ndunguru J."/>
            <person name="Mkamilo G."/>
            <person name="Bart R.S."/>
            <person name="Setter T.L."/>
            <person name="Gleadow R.M."/>
            <person name="Kulakow P."/>
            <person name="Ferguson M.E."/>
            <person name="Rounsley S."/>
            <person name="Rokhsar D.S."/>
        </authorList>
    </citation>
    <scope>NUCLEOTIDE SEQUENCE [LARGE SCALE GENOMIC DNA]</scope>
    <source>
        <strain evidence="9">cv. AM560-2</strain>
    </source>
</reference>
<comment type="function">
    <text evidence="6">Component of the Mediator complex, a coactivator involved in the regulated transcription of nearly all RNA polymerase II-dependent genes. Mediator functions as a bridge to convey information from gene-specific regulatory proteins to the basal RNA polymerase II transcription machinery. Mediator is recruited to promoters by direct interactions with regulatory proteins and serves as a scaffold for the assembly of a functional preinitiation complex with RNA polymerase II and the general transcription factors.</text>
</comment>
<dbReference type="Gramene" id="Manes.06G049700.1.v8.1">
    <property type="protein sequence ID" value="Manes.06G049700.1.v8.1.CDS"/>
    <property type="gene ID" value="Manes.06G049700.v8.1"/>
</dbReference>
<dbReference type="Proteomes" id="UP000091857">
    <property type="component" value="Chromosome 6"/>
</dbReference>
<sequence>MDGKIEISLDKLPVKRLEAIEENGVERFPTDIGYDEKRVSLIRRIDFAWAVEKEDEEKKKKQKKSSKESSSTPWPWQSMVENLQLALQELSVVIDLINTVEANDAVTVASMTRPKPLPNEHLADLAVSTATKLQCYRHLGKYFKQSAKALEQQVAREARFYGALIRLQQNWKVKRQRMAATGPSNEGFTIDLFDNSLYDSASLFRPSSLSTIHIDHDSAGMLAINLPPTSCRSLRFGFVGVHSSENVKKSTKIRSSGSDELPSKGTERESGSDNECVKETNLLLREVHRAIFDEQVFDMVNREAFNQSLGVNVTGIQENYLQLSISPGISVCITLVPSYEYDQTVDDGGCQISESAVLPLDSLDGVKLPEEKHECVNKKSSIPNHMSCEIYLQQIFHEHVFVRAKDRHLSSGTRVPGQPPPKDGSGLLGHFCMSVAHRIFSNRALMELENVVCKVPYLHLVSHPTWNSRISSWTVLMKVPQSIIHASSQSRTSDAKSKSDIKTEFRTKIVVNDGRINVEAEGAPNVVSLFKGSSDDICSINKYDCDLVDLPVIILQQVASQVIRWLHEEALMVGIKANRDFLCLSLELEQGEVLSLVAHVDAEDAEGCISWWLVMEDGFAEEKKLHMDITNGASEYRKFLGYLPLDVLYSTLMDLVSLCNGGGSQ</sequence>
<gene>
    <name evidence="6" type="primary">MED17</name>
    <name evidence="8" type="ORF">MANES_06G049700v8</name>
</gene>
<evidence type="ECO:0000256" key="4">
    <source>
        <dbReference type="ARBA" id="ARBA00023163"/>
    </source>
</evidence>
<comment type="subcellular location">
    <subcellularLocation>
        <location evidence="1 6">Nucleus</location>
    </subcellularLocation>
</comment>
<keyword evidence="5 6" id="KW-0539">Nucleus</keyword>
<dbReference type="AlphaFoldDB" id="A0A2C9VQC6"/>
<dbReference type="GO" id="GO:0003712">
    <property type="term" value="F:transcription coregulator activity"/>
    <property type="evidence" value="ECO:0000318"/>
    <property type="project" value="GO_Central"/>
</dbReference>
<keyword evidence="6" id="KW-0010">Activator</keyword>
<keyword evidence="4 6" id="KW-0804">Transcription</keyword>
<dbReference type="GO" id="GO:0009640">
    <property type="term" value="P:photomorphogenesis"/>
    <property type="evidence" value="ECO:0007669"/>
    <property type="project" value="EnsemblPlants"/>
</dbReference>
<keyword evidence="9" id="KW-1185">Reference proteome</keyword>
<feature type="compositionally biased region" description="Basic and acidic residues" evidence="7">
    <location>
        <begin position="261"/>
        <end position="275"/>
    </location>
</feature>
<evidence type="ECO:0000256" key="2">
    <source>
        <dbReference type="ARBA" id="ARBA00005635"/>
    </source>
</evidence>
<evidence type="ECO:0000313" key="8">
    <source>
        <dbReference type="EMBL" id="OAY47068.1"/>
    </source>
</evidence>
<evidence type="ECO:0000256" key="3">
    <source>
        <dbReference type="ARBA" id="ARBA00023015"/>
    </source>
</evidence>
<evidence type="ECO:0000256" key="7">
    <source>
        <dbReference type="SAM" id="MobiDB-lite"/>
    </source>
</evidence>
<protein>
    <recommendedName>
        <fullName evidence="6">Mediator of RNA polymerase II transcription subunit 17</fullName>
    </recommendedName>
    <alternativeName>
        <fullName evidence="6">Mediator complex subunit 17</fullName>
    </alternativeName>
</protein>
<dbReference type="GO" id="GO:0006357">
    <property type="term" value="P:regulation of transcription by RNA polymerase II"/>
    <property type="evidence" value="ECO:0000318"/>
    <property type="project" value="GO_Central"/>
</dbReference>
<dbReference type="GO" id="GO:0006974">
    <property type="term" value="P:DNA damage response"/>
    <property type="evidence" value="ECO:0007669"/>
    <property type="project" value="EnsemblPlants"/>
</dbReference>
<evidence type="ECO:0000256" key="1">
    <source>
        <dbReference type="ARBA" id="ARBA00004123"/>
    </source>
</evidence>
<dbReference type="InterPro" id="IPR019313">
    <property type="entry name" value="Mediator_Med17"/>
</dbReference>
<dbReference type="STRING" id="3983.A0A2C9VQC6"/>
<evidence type="ECO:0000256" key="5">
    <source>
        <dbReference type="ARBA" id="ARBA00023242"/>
    </source>
</evidence>
<comment type="similarity">
    <text evidence="2 6">Belongs to the Mediator complex subunit 17 family.</text>
</comment>
<dbReference type="PANTHER" id="PTHR13114:SF7">
    <property type="entry name" value="MEDIATOR OF RNA POLYMERASE II TRANSCRIPTION SUBUNIT 17"/>
    <property type="match status" value="1"/>
</dbReference>
<evidence type="ECO:0000313" key="9">
    <source>
        <dbReference type="Proteomes" id="UP000091857"/>
    </source>
</evidence>